<dbReference type="InterPro" id="IPR029044">
    <property type="entry name" value="Nucleotide-diphossugar_trans"/>
</dbReference>
<dbReference type="InterPro" id="IPR003329">
    <property type="entry name" value="Cytidylyl_trans"/>
</dbReference>
<dbReference type="Proteomes" id="UP000179786">
    <property type="component" value="Unassembled WGS sequence"/>
</dbReference>
<dbReference type="PANTHER" id="PTHR42866:SF1">
    <property type="entry name" value="SPORE COAT POLYSACCHARIDE BIOSYNTHESIS PROTEIN SPSF"/>
    <property type="match status" value="1"/>
</dbReference>
<protein>
    <submittedName>
        <fullName evidence="1">Polysaccharide biosynthesis protein</fullName>
    </submittedName>
</protein>
<dbReference type="GO" id="GO:0005829">
    <property type="term" value="C:cytosol"/>
    <property type="evidence" value="ECO:0007669"/>
    <property type="project" value="TreeGrafter"/>
</dbReference>
<organism evidence="1 2">
    <name type="scientific">Pseudoalteromonas amylolytica</name>
    <dbReference type="NCBI Taxonomy" id="1859457"/>
    <lineage>
        <taxon>Bacteria</taxon>
        <taxon>Pseudomonadati</taxon>
        <taxon>Pseudomonadota</taxon>
        <taxon>Gammaproteobacteria</taxon>
        <taxon>Alteromonadales</taxon>
        <taxon>Pseudoalteromonadaceae</taxon>
        <taxon>Pseudoalteromonas</taxon>
    </lineage>
</organism>
<name>A0A1S1MSS9_9GAMM</name>
<evidence type="ECO:0000313" key="2">
    <source>
        <dbReference type="Proteomes" id="UP000179786"/>
    </source>
</evidence>
<dbReference type="Gene3D" id="3.90.550.10">
    <property type="entry name" value="Spore Coat Polysaccharide Biosynthesis Protein SpsA, Chain A"/>
    <property type="match status" value="1"/>
</dbReference>
<keyword evidence="2" id="KW-1185">Reference proteome</keyword>
<gene>
    <name evidence="1" type="ORF">BET10_09065</name>
</gene>
<evidence type="ECO:0000313" key="1">
    <source>
        <dbReference type="EMBL" id="OHU91660.1"/>
    </source>
</evidence>
<dbReference type="PANTHER" id="PTHR42866">
    <property type="entry name" value="3-DEOXY-MANNO-OCTULOSONATE CYTIDYLYLTRANSFERASE"/>
    <property type="match status" value="1"/>
</dbReference>
<dbReference type="STRING" id="1859457.BET10_09065"/>
<proteinExistence type="predicted"/>
<dbReference type="SUPFAM" id="SSF53448">
    <property type="entry name" value="Nucleotide-diphospho-sugar transferases"/>
    <property type="match status" value="1"/>
</dbReference>
<sequence>MTSTRLPGKVMLPLCGKPVLQVMIERLPRWRASIIVATTNDGTEAPIMALCQKLGVATFQGDTEDVLGRYYGAATKFGAKPNTTIVRLTSDCPLIDESLCSDVIKLHKENQFDMVNLGPHSGFPRGLDCCAFSFQLLEAAHLNATDPAAREHVTLGMPKFQTMTTHTLSAGSDYSHLRITLDEPDDYKAISAIYAHFNNRLDFSYADLMKALKEKPELTDINKHVEQKSV</sequence>
<comment type="caution">
    <text evidence="1">The sequence shown here is derived from an EMBL/GenBank/DDBJ whole genome shotgun (WGS) entry which is preliminary data.</text>
</comment>
<dbReference type="Pfam" id="PF02348">
    <property type="entry name" value="CTP_transf_3"/>
    <property type="match status" value="1"/>
</dbReference>
<reference evidence="1 2" key="1">
    <citation type="submission" date="2016-09" db="EMBL/GenBank/DDBJ databases">
        <title>Pseudoalteromonas amylolytica sp. nov., isolated from the surface seawater.</title>
        <authorList>
            <person name="Wu Y.-H."/>
            <person name="Cheng H."/>
            <person name="Jin X.-B."/>
            <person name="Wang C.-S."/>
            <person name="Xu X.-W."/>
        </authorList>
    </citation>
    <scope>NUCLEOTIDE SEQUENCE [LARGE SCALE GENOMIC DNA]</scope>
    <source>
        <strain evidence="1 2">JW1</strain>
    </source>
</reference>
<dbReference type="EMBL" id="MKJU01000025">
    <property type="protein sequence ID" value="OHU91660.1"/>
    <property type="molecule type" value="Genomic_DNA"/>
</dbReference>
<dbReference type="CDD" id="cd02518">
    <property type="entry name" value="GT2_SpsF"/>
    <property type="match status" value="1"/>
</dbReference>
<accession>A0A1S1MSS9</accession>
<dbReference type="AlphaFoldDB" id="A0A1S1MSS9"/>